<evidence type="ECO:0000256" key="5">
    <source>
        <dbReference type="ARBA" id="ARBA00022490"/>
    </source>
</evidence>
<keyword evidence="26" id="KW-1185">Reference proteome</keyword>
<dbReference type="Proteomes" id="UP000050326">
    <property type="component" value="Unassembled WGS sequence"/>
</dbReference>
<evidence type="ECO:0000256" key="8">
    <source>
        <dbReference type="ARBA" id="ARBA00022832"/>
    </source>
</evidence>
<dbReference type="Gene3D" id="3.10.129.10">
    <property type="entry name" value="Hotdog Thioesterase"/>
    <property type="match status" value="1"/>
</dbReference>
<evidence type="ECO:0000256" key="12">
    <source>
        <dbReference type="ARBA" id="ARBA00023273"/>
    </source>
</evidence>
<evidence type="ECO:0000256" key="4">
    <source>
        <dbReference type="ARBA" id="ARBA00022475"/>
    </source>
</evidence>
<dbReference type="OrthoDB" id="9792301at2"/>
<evidence type="ECO:0000313" key="25">
    <source>
        <dbReference type="EMBL" id="KPU44736.1"/>
    </source>
</evidence>
<dbReference type="Pfam" id="PF03061">
    <property type="entry name" value="4HBT"/>
    <property type="match status" value="1"/>
</dbReference>
<protein>
    <recommendedName>
        <fullName evidence="17">Acyl-coenzyme A thioesterase THEM4</fullName>
        <ecNumber evidence="16">3.1.2.2</ecNumber>
    </recommendedName>
    <alternativeName>
        <fullName evidence="18">Thioesterase superfamily member 4</fullName>
    </alternativeName>
</protein>
<keyword evidence="4" id="KW-1003">Cell membrane</keyword>
<evidence type="ECO:0000256" key="2">
    <source>
        <dbReference type="ARBA" id="ARBA00004496"/>
    </source>
</evidence>
<sequence length="167" mass="18720">MKYKVMKKQKNSRKCIVCGMKNDLGLKASFYELENGELAAIFTPIEEHQSYPGRLHGGVAGAILDETIGRAINITDEDVWGVTVELNLKYHKPVALNEQLRVVGRITRDTRRLFEGTGEILLKNGDIAVSASGKYMKLPLSQIADFNEDTEEWRVLPSDEDPAEIEV</sequence>
<evidence type="ECO:0000256" key="7">
    <source>
        <dbReference type="ARBA" id="ARBA00022801"/>
    </source>
</evidence>
<dbReference type="RefSeq" id="WP_054874869.1">
    <property type="nucleotide sequence ID" value="NZ_LKET01000029.1"/>
</dbReference>
<dbReference type="GO" id="GO:0016020">
    <property type="term" value="C:membrane"/>
    <property type="evidence" value="ECO:0007669"/>
    <property type="project" value="UniProtKB-SubCell"/>
</dbReference>
<evidence type="ECO:0000256" key="17">
    <source>
        <dbReference type="ARBA" id="ARBA00040123"/>
    </source>
</evidence>
<comment type="catalytic activity">
    <reaction evidence="21">
        <text>decanoyl-CoA + H2O = decanoate + CoA + H(+)</text>
        <dbReference type="Rhea" id="RHEA:40059"/>
        <dbReference type="ChEBI" id="CHEBI:15377"/>
        <dbReference type="ChEBI" id="CHEBI:15378"/>
        <dbReference type="ChEBI" id="CHEBI:27689"/>
        <dbReference type="ChEBI" id="CHEBI:57287"/>
        <dbReference type="ChEBI" id="CHEBI:61430"/>
    </reaction>
    <physiologicalReaction direction="left-to-right" evidence="21">
        <dbReference type="Rhea" id="RHEA:40060"/>
    </physiologicalReaction>
</comment>
<comment type="catalytic activity">
    <reaction evidence="23">
        <text>tetradecanoyl-CoA + H2O = tetradecanoate + CoA + H(+)</text>
        <dbReference type="Rhea" id="RHEA:40119"/>
        <dbReference type="ChEBI" id="CHEBI:15377"/>
        <dbReference type="ChEBI" id="CHEBI:15378"/>
        <dbReference type="ChEBI" id="CHEBI:30807"/>
        <dbReference type="ChEBI" id="CHEBI:57287"/>
        <dbReference type="ChEBI" id="CHEBI:57385"/>
    </reaction>
    <physiologicalReaction direction="left-to-right" evidence="23">
        <dbReference type="Rhea" id="RHEA:40120"/>
    </physiologicalReaction>
</comment>
<dbReference type="PATRIC" id="fig|36849.3.peg.1919"/>
<dbReference type="PANTHER" id="PTHR12418:SF19">
    <property type="entry name" value="ACYL-COENZYME A THIOESTERASE THEM4"/>
    <property type="match status" value="1"/>
</dbReference>
<comment type="catalytic activity">
    <reaction evidence="22">
        <text>dodecanoyl-CoA + H2O = dodecanoate + CoA + H(+)</text>
        <dbReference type="Rhea" id="RHEA:30135"/>
        <dbReference type="ChEBI" id="CHEBI:15377"/>
        <dbReference type="ChEBI" id="CHEBI:15378"/>
        <dbReference type="ChEBI" id="CHEBI:18262"/>
        <dbReference type="ChEBI" id="CHEBI:57287"/>
        <dbReference type="ChEBI" id="CHEBI:57375"/>
    </reaction>
    <physiologicalReaction direction="left-to-right" evidence="22">
        <dbReference type="Rhea" id="RHEA:30136"/>
    </physiologicalReaction>
</comment>
<dbReference type="SUPFAM" id="SSF54637">
    <property type="entry name" value="Thioesterase/thiol ester dehydrase-isomerase"/>
    <property type="match status" value="1"/>
</dbReference>
<keyword evidence="11" id="KW-0472">Membrane</keyword>
<comment type="subcellular location">
    <subcellularLocation>
        <location evidence="3">Cell projection</location>
        <location evidence="3">Ruffle membrane</location>
    </subcellularLocation>
    <subcellularLocation>
        <location evidence="2">Cytoplasm</location>
    </subcellularLocation>
    <subcellularLocation>
        <location evidence="1">Membrane</location>
        <topology evidence="1">Peripheral membrane protein</topology>
    </subcellularLocation>
</comment>
<feature type="domain" description="Thioesterase" evidence="24">
    <location>
        <begin position="53"/>
        <end position="125"/>
    </location>
</feature>
<evidence type="ECO:0000256" key="19">
    <source>
        <dbReference type="ARBA" id="ARBA00047588"/>
    </source>
</evidence>
<dbReference type="GO" id="GO:0005737">
    <property type="term" value="C:cytoplasm"/>
    <property type="evidence" value="ECO:0007669"/>
    <property type="project" value="UniProtKB-SubCell"/>
</dbReference>
<comment type="catalytic activity">
    <reaction evidence="14">
        <text>(9Z)-octadecenoyl-CoA + H2O = (9Z)-octadecenoate + CoA + H(+)</text>
        <dbReference type="Rhea" id="RHEA:40139"/>
        <dbReference type="ChEBI" id="CHEBI:15377"/>
        <dbReference type="ChEBI" id="CHEBI:15378"/>
        <dbReference type="ChEBI" id="CHEBI:30823"/>
        <dbReference type="ChEBI" id="CHEBI:57287"/>
        <dbReference type="ChEBI" id="CHEBI:57387"/>
    </reaction>
    <physiologicalReaction direction="left-to-right" evidence="14">
        <dbReference type="Rhea" id="RHEA:40140"/>
    </physiologicalReaction>
</comment>
<dbReference type="InterPro" id="IPR006683">
    <property type="entry name" value="Thioestr_dom"/>
</dbReference>
<evidence type="ECO:0000256" key="18">
    <source>
        <dbReference type="ARBA" id="ARBA00043210"/>
    </source>
</evidence>
<evidence type="ECO:0000256" key="13">
    <source>
        <dbReference type="ARBA" id="ARBA00035852"/>
    </source>
</evidence>
<keyword evidence="7" id="KW-0378">Hydrolase</keyword>
<accession>A0A0N8NTG1</accession>
<organism evidence="25 26">
    <name type="scientific">Oxobacter pfennigii</name>
    <dbReference type="NCBI Taxonomy" id="36849"/>
    <lineage>
        <taxon>Bacteria</taxon>
        <taxon>Bacillati</taxon>
        <taxon>Bacillota</taxon>
        <taxon>Clostridia</taxon>
        <taxon>Eubacteriales</taxon>
        <taxon>Clostridiaceae</taxon>
        <taxon>Oxobacter</taxon>
    </lineage>
</organism>
<dbReference type="InterPro" id="IPR029069">
    <property type="entry name" value="HotDog_dom_sf"/>
</dbReference>
<evidence type="ECO:0000256" key="9">
    <source>
        <dbReference type="ARBA" id="ARBA00022946"/>
    </source>
</evidence>
<evidence type="ECO:0000313" key="26">
    <source>
        <dbReference type="Proteomes" id="UP000050326"/>
    </source>
</evidence>
<evidence type="ECO:0000256" key="3">
    <source>
        <dbReference type="ARBA" id="ARBA00004632"/>
    </source>
</evidence>
<comment type="catalytic activity">
    <reaction evidence="19">
        <text>octanoyl-CoA + H2O = octanoate + CoA + H(+)</text>
        <dbReference type="Rhea" id="RHEA:30143"/>
        <dbReference type="ChEBI" id="CHEBI:15377"/>
        <dbReference type="ChEBI" id="CHEBI:15378"/>
        <dbReference type="ChEBI" id="CHEBI:25646"/>
        <dbReference type="ChEBI" id="CHEBI:57287"/>
        <dbReference type="ChEBI" id="CHEBI:57386"/>
    </reaction>
    <physiologicalReaction direction="left-to-right" evidence="19">
        <dbReference type="Rhea" id="RHEA:30144"/>
    </physiologicalReaction>
</comment>
<keyword evidence="6" id="KW-0053">Apoptosis</keyword>
<reference evidence="25 26" key="1">
    <citation type="submission" date="2015-09" db="EMBL/GenBank/DDBJ databases">
        <title>Genome sequence of Oxobacter pfennigii DSM 3222.</title>
        <authorList>
            <person name="Poehlein A."/>
            <person name="Bengelsdorf F.R."/>
            <person name="Schiel-Bengelsdorf B."/>
            <person name="Duerre P."/>
            <person name="Daniel R."/>
        </authorList>
    </citation>
    <scope>NUCLEOTIDE SEQUENCE [LARGE SCALE GENOMIC DNA]</scope>
    <source>
        <strain evidence="25 26">DSM 3222</strain>
    </source>
</reference>
<gene>
    <name evidence="25" type="ORF">OXPF_18220</name>
</gene>
<dbReference type="PANTHER" id="PTHR12418">
    <property type="entry name" value="ACYL-COENZYME A THIOESTERASE THEM4"/>
    <property type="match status" value="1"/>
</dbReference>
<comment type="caution">
    <text evidence="25">The sequence shown here is derived from an EMBL/GenBank/DDBJ whole genome shotgun (WGS) entry which is preliminary data.</text>
</comment>
<comment type="catalytic activity">
    <reaction evidence="20">
        <text>hexadecanoyl-CoA + H2O = hexadecanoate + CoA + H(+)</text>
        <dbReference type="Rhea" id="RHEA:16645"/>
        <dbReference type="ChEBI" id="CHEBI:7896"/>
        <dbReference type="ChEBI" id="CHEBI:15377"/>
        <dbReference type="ChEBI" id="CHEBI:15378"/>
        <dbReference type="ChEBI" id="CHEBI:57287"/>
        <dbReference type="ChEBI" id="CHEBI:57379"/>
        <dbReference type="EC" id="3.1.2.2"/>
    </reaction>
    <physiologicalReaction direction="left-to-right" evidence="20">
        <dbReference type="Rhea" id="RHEA:16646"/>
    </physiologicalReaction>
</comment>
<evidence type="ECO:0000256" key="15">
    <source>
        <dbReference type="ARBA" id="ARBA00038456"/>
    </source>
</evidence>
<name>A0A0N8NTG1_9CLOT</name>
<comment type="similarity">
    <text evidence="15">Belongs to the THEM4/THEM5 thioesterase family.</text>
</comment>
<dbReference type="STRING" id="36849.OXPF_18220"/>
<keyword evidence="8" id="KW-0276">Fatty acid metabolism</keyword>
<dbReference type="AlphaFoldDB" id="A0A0N8NTG1"/>
<dbReference type="EMBL" id="LKET01000029">
    <property type="protein sequence ID" value="KPU44736.1"/>
    <property type="molecule type" value="Genomic_DNA"/>
</dbReference>
<comment type="catalytic activity">
    <reaction evidence="13">
        <text>(5Z,8Z,11Z,14Z)-eicosatetraenoyl-CoA + H2O = (5Z,8Z,11Z,14Z)-eicosatetraenoate + CoA + H(+)</text>
        <dbReference type="Rhea" id="RHEA:40151"/>
        <dbReference type="ChEBI" id="CHEBI:15377"/>
        <dbReference type="ChEBI" id="CHEBI:15378"/>
        <dbReference type="ChEBI" id="CHEBI:32395"/>
        <dbReference type="ChEBI" id="CHEBI:57287"/>
        <dbReference type="ChEBI" id="CHEBI:57368"/>
    </reaction>
    <physiologicalReaction direction="left-to-right" evidence="13">
        <dbReference type="Rhea" id="RHEA:40152"/>
    </physiologicalReaction>
</comment>
<evidence type="ECO:0000256" key="21">
    <source>
        <dbReference type="ARBA" id="ARBA00047969"/>
    </source>
</evidence>
<dbReference type="GO" id="GO:0016787">
    <property type="term" value="F:hydrolase activity"/>
    <property type="evidence" value="ECO:0007669"/>
    <property type="project" value="UniProtKB-KW"/>
</dbReference>
<dbReference type="CDD" id="cd03443">
    <property type="entry name" value="PaaI_thioesterase"/>
    <property type="match status" value="1"/>
</dbReference>
<evidence type="ECO:0000256" key="6">
    <source>
        <dbReference type="ARBA" id="ARBA00022703"/>
    </source>
</evidence>
<evidence type="ECO:0000256" key="11">
    <source>
        <dbReference type="ARBA" id="ARBA00023136"/>
    </source>
</evidence>
<dbReference type="InterPro" id="IPR052365">
    <property type="entry name" value="THEM4/THEM5_acyl-CoA_thioest"/>
</dbReference>
<evidence type="ECO:0000259" key="24">
    <source>
        <dbReference type="Pfam" id="PF03061"/>
    </source>
</evidence>
<dbReference type="GO" id="GO:0006631">
    <property type="term" value="P:fatty acid metabolic process"/>
    <property type="evidence" value="ECO:0007669"/>
    <property type="project" value="UniProtKB-KW"/>
</dbReference>
<evidence type="ECO:0000256" key="22">
    <source>
        <dbReference type="ARBA" id="ARBA00048074"/>
    </source>
</evidence>
<keyword evidence="12" id="KW-0966">Cell projection</keyword>
<evidence type="ECO:0000256" key="14">
    <source>
        <dbReference type="ARBA" id="ARBA00037002"/>
    </source>
</evidence>
<proteinExistence type="inferred from homology"/>
<keyword evidence="9" id="KW-0809">Transit peptide</keyword>
<keyword evidence="5" id="KW-0963">Cytoplasm</keyword>
<evidence type="ECO:0000256" key="16">
    <source>
        <dbReference type="ARBA" id="ARBA00038848"/>
    </source>
</evidence>
<evidence type="ECO:0000256" key="10">
    <source>
        <dbReference type="ARBA" id="ARBA00023098"/>
    </source>
</evidence>
<keyword evidence="10" id="KW-0443">Lipid metabolism</keyword>
<evidence type="ECO:0000256" key="23">
    <source>
        <dbReference type="ARBA" id="ARBA00048180"/>
    </source>
</evidence>
<evidence type="ECO:0000256" key="1">
    <source>
        <dbReference type="ARBA" id="ARBA00004170"/>
    </source>
</evidence>
<dbReference type="EC" id="3.1.2.2" evidence="16"/>
<evidence type="ECO:0000256" key="20">
    <source>
        <dbReference type="ARBA" id="ARBA00047734"/>
    </source>
</evidence>